<evidence type="ECO:0000256" key="1">
    <source>
        <dbReference type="SAM" id="MobiDB-lite"/>
    </source>
</evidence>
<dbReference type="InterPro" id="IPR015797">
    <property type="entry name" value="NUDIX_hydrolase-like_dom_sf"/>
</dbReference>
<accession>M3CDM9</accession>
<dbReference type="STRING" id="1223523.H340_02739"/>
<sequence>MHHRNERHSPTMEAPLPFAFRSVQSPPVRRRRKEAGTRGTDTCPVDVTVLLQREDGRVLLVPRPGPLAPPTGVLRHGEPVTARALSEVRRQTGVGVDPGDLEFCHLVHRRTAGGRGRLAVVFTAQRWTGRPRPATVWADPARPPAARTPRTAALLAEFTAGALLSLQGWTVTDGGEA</sequence>
<dbReference type="AlphaFoldDB" id="M3CDM9"/>
<feature type="region of interest" description="Disordered" evidence="1">
    <location>
        <begin position="1"/>
        <end position="41"/>
    </location>
</feature>
<protein>
    <submittedName>
        <fullName evidence="2">NUDIX hydrolase</fullName>
    </submittedName>
</protein>
<dbReference type="SUPFAM" id="SSF55811">
    <property type="entry name" value="Nudix"/>
    <property type="match status" value="1"/>
</dbReference>
<dbReference type="Proteomes" id="UP000011740">
    <property type="component" value="Unassembled WGS sequence"/>
</dbReference>
<name>M3CDM9_STRM1</name>
<evidence type="ECO:0000313" key="3">
    <source>
        <dbReference type="Proteomes" id="UP000011740"/>
    </source>
</evidence>
<dbReference type="EMBL" id="AORZ01000004">
    <property type="protein sequence ID" value="EMF02111.1"/>
    <property type="molecule type" value="Genomic_DNA"/>
</dbReference>
<evidence type="ECO:0000313" key="2">
    <source>
        <dbReference type="EMBL" id="EMF02111.1"/>
    </source>
</evidence>
<gene>
    <name evidence="2" type="ORF">H340_02739</name>
</gene>
<dbReference type="eggNOG" id="COG1051">
    <property type="taxonomic scope" value="Bacteria"/>
</dbReference>
<reference evidence="2 3" key="1">
    <citation type="journal article" date="2013" name="Genome Announc.">
        <title>Whole-Genome Shotgun Assembly and Analysis of the Genome of Streptomyces mobaraensis DSM 40847, a Strain for Industrial Production of Microbial Transglutaminase.</title>
        <authorList>
            <person name="Yang H."/>
            <person name="He T."/>
            <person name="Wu W."/>
            <person name="Zhu W."/>
            <person name="Lu B."/>
            <person name="Sun W."/>
        </authorList>
    </citation>
    <scope>NUCLEOTIDE SEQUENCE [LARGE SCALE GENOMIC DNA]</scope>
    <source>
        <strain evidence="2 3">DSM 40847</strain>
    </source>
</reference>
<keyword evidence="2" id="KW-0378">Hydrolase</keyword>
<proteinExistence type="predicted"/>
<dbReference type="GO" id="GO:0016787">
    <property type="term" value="F:hydrolase activity"/>
    <property type="evidence" value="ECO:0007669"/>
    <property type="project" value="UniProtKB-KW"/>
</dbReference>
<comment type="caution">
    <text evidence="2">The sequence shown here is derived from an EMBL/GenBank/DDBJ whole genome shotgun (WGS) entry which is preliminary data.</text>
</comment>
<dbReference type="Gene3D" id="3.90.79.10">
    <property type="entry name" value="Nucleoside Triphosphate Pyrophosphohydrolase"/>
    <property type="match status" value="1"/>
</dbReference>
<dbReference type="PATRIC" id="fig|1223523.3.peg.558"/>
<organism evidence="2 3">
    <name type="scientific">Streptomyces mobaraensis (strain ATCC 29032 / DSM 40847 / JCM 4168 / NBRC 13819 / NCIMB 11159 / IPCR 16-22)</name>
    <dbReference type="NCBI Taxonomy" id="1223523"/>
    <lineage>
        <taxon>Bacteria</taxon>
        <taxon>Bacillati</taxon>
        <taxon>Actinomycetota</taxon>
        <taxon>Actinomycetes</taxon>
        <taxon>Kitasatosporales</taxon>
        <taxon>Streptomycetaceae</taxon>
        <taxon>Streptomyces</taxon>
    </lineage>
</organism>